<keyword evidence="1" id="KW-1133">Transmembrane helix</keyword>
<accession>F2L0Y3</accession>
<evidence type="ECO:0000313" key="2">
    <source>
        <dbReference type="EMBL" id="AEA11532.1"/>
    </source>
</evidence>
<dbReference type="eggNOG" id="arCOG02744">
    <property type="taxonomic scope" value="Archaea"/>
</dbReference>
<feature type="transmembrane region" description="Helical" evidence="1">
    <location>
        <begin position="63"/>
        <end position="86"/>
    </location>
</feature>
<evidence type="ECO:0000313" key="3">
    <source>
        <dbReference type="Proteomes" id="UP000008138"/>
    </source>
</evidence>
<keyword evidence="3" id="KW-1185">Reference proteome</keyword>
<dbReference type="Proteomes" id="UP000008138">
    <property type="component" value="Chromosome"/>
</dbReference>
<name>F2L0Y3_THEU7</name>
<protein>
    <submittedName>
        <fullName evidence="2">Uncharacterized protein</fullName>
    </submittedName>
</protein>
<keyword evidence="1" id="KW-0812">Transmembrane</keyword>
<organism evidence="2 3">
    <name type="scientific">Thermoproteus uzoniensis (strain 768-20)</name>
    <dbReference type="NCBI Taxonomy" id="999630"/>
    <lineage>
        <taxon>Archaea</taxon>
        <taxon>Thermoproteota</taxon>
        <taxon>Thermoprotei</taxon>
        <taxon>Thermoproteales</taxon>
        <taxon>Thermoproteaceae</taxon>
        <taxon>Thermoproteus</taxon>
    </lineage>
</organism>
<dbReference type="KEGG" id="tuz:TUZN_0026"/>
<sequence length="364" mass="39174">MPAAASLALLALENTALRRLHTASLFLHLAVISLLPWPWSIALAAAAVPLLHEAKKRDNPLPWYVHVSALIVGTLVAPALAPVLLYSAGEALYYYVKFARDKPVVEAGGRLKTVAGTPLTYKLKIRSGAPAVVELPDGRLVQVSGEVSVDVKAKFDVAGVYTPQLAFAYISPTKTVKLKRRVRHPPILVYPRARAAVEAGKMALAGSLEQVAEVRDYAPGDPLRLLHWKKMAKILKPVVKRLEGRAGSELRIAAVLYATSPKASDRVLEALASAVAAALTKAERVEVQYITLRGAGSLSVDRRSYAEAMEDLVSRAEALNVEAREARDYAGILPRQALPQADVIVGERALAAPLCRQDASCVLV</sequence>
<gene>
    <name evidence="2" type="ordered locus">TUZN_0026</name>
</gene>
<reference evidence="2 3" key="1">
    <citation type="journal article" date="2011" name="J. Bacteriol.">
        <title>Complete genome sequence of the thermoacidophilic crenarchaeon Thermoproteus uzoniensis 768-20.</title>
        <authorList>
            <person name="Mardanov A.V."/>
            <person name="Gumerov V.M."/>
            <person name="Beletsky A.V."/>
            <person name="Prokofeva M.I."/>
            <person name="Bonch-Osmolovskaya E.A."/>
            <person name="Ravin N.V."/>
            <person name="Skryabin K.G."/>
        </authorList>
    </citation>
    <scope>NUCLEOTIDE SEQUENCE [LARGE SCALE GENOMIC DNA]</scope>
    <source>
        <strain evidence="2 3">768-20</strain>
    </source>
</reference>
<proteinExistence type="predicted"/>
<dbReference type="AlphaFoldDB" id="F2L0Y3"/>
<dbReference type="STRING" id="999630.TUZN_0026"/>
<keyword evidence="1" id="KW-0472">Membrane</keyword>
<feature type="transmembrane region" description="Helical" evidence="1">
    <location>
        <begin position="25"/>
        <end position="51"/>
    </location>
</feature>
<reference key="2">
    <citation type="submission" date="2011-03" db="EMBL/GenBank/DDBJ databases">
        <title>Complete genome sequence of the thermoacidophilic crenarchaeon Thermoproteus uzoniensis 768-20.</title>
        <authorList>
            <person name="Mardanov A.V."/>
            <person name="Gumerov V.M."/>
            <person name="Beletsky A.V."/>
            <person name="Prokofeva M.I."/>
            <person name="Bonch-Osmolovskaya E.A."/>
            <person name="Ravin N.V."/>
            <person name="Skryabin K.G."/>
        </authorList>
    </citation>
    <scope>NUCLEOTIDE SEQUENCE</scope>
    <source>
        <strain>768-20</strain>
    </source>
</reference>
<evidence type="ECO:0000256" key="1">
    <source>
        <dbReference type="SAM" id="Phobius"/>
    </source>
</evidence>
<dbReference type="HOGENOM" id="CLU_759969_0_0_2"/>
<dbReference type="EMBL" id="CP002590">
    <property type="protein sequence ID" value="AEA11532.1"/>
    <property type="molecule type" value="Genomic_DNA"/>
</dbReference>